<dbReference type="InterPro" id="IPR036388">
    <property type="entry name" value="WH-like_DNA-bd_sf"/>
</dbReference>
<sequence>MDNRRLSTKDFVYYEIKKQVIENVLKPSQSINEIKIASELGISRTPIREAMQRLEIEELIIRLPNGRLKVAPISIQEAKEIYEVRGLLEGLVAREAAIRATDSDLQKLQMFTNLIVEAAENDWRDDVVNYGGEIHSFLYQLSGNYTAVKILKNMNDKISRYRRLGPKDSTTRSKEAAHEHKQLTEAIVERNSGKAEELMKLHVKNSLGAALDSIPNYISEYGE</sequence>
<dbReference type="Gene3D" id="1.20.120.530">
    <property type="entry name" value="GntR ligand-binding domain-like"/>
    <property type="match status" value="1"/>
</dbReference>
<evidence type="ECO:0000256" key="1">
    <source>
        <dbReference type="ARBA" id="ARBA00023015"/>
    </source>
</evidence>
<evidence type="ECO:0000256" key="2">
    <source>
        <dbReference type="ARBA" id="ARBA00023125"/>
    </source>
</evidence>
<keyword evidence="1" id="KW-0805">Transcription regulation</keyword>
<dbReference type="GO" id="GO:0003700">
    <property type="term" value="F:DNA-binding transcription factor activity"/>
    <property type="evidence" value="ECO:0007669"/>
    <property type="project" value="InterPro"/>
</dbReference>
<comment type="caution">
    <text evidence="5">The sequence shown here is derived from an EMBL/GenBank/DDBJ whole genome shotgun (WGS) entry which is preliminary data.</text>
</comment>
<dbReference type="InterPro" id="IPR000524">
    <property type="entry name" value="Tscrpt_reg_HTH_GntR"/>
</dbReference>
<protein>
    <recommendedName>
        <fullName evidence="4">HTH gntR-type domain-containing protein</fullName>
    </recommendedName>
</protein>
<dbReference type="PANTHER" id="PTHR43537:SF45">
    <property type="entry name" value="GNTR FAMILY REGULATORY PROTEIN"/>
    <property type="match status" value="1"/>
</dbReference>
<feature type="domain" description="HTH gntR-type" evidence="4">
    <location>
        <begin position="6"/>
        <end position="73"/>
    </location>
</feature>
<dbReference type="SUPFAM" id="SSF48008">
    <property type="entry name" value="GntR ligand-binding domain-like"/>
    <property type="match status" value="1"/>
</dbReference>
<keyword evidence="3" id="KW-0804">Transcription</keyword>
<accession>A0A0M2T481</accession>
<organism evidence="5 6">
    <name type="scientific">Mesobacillus campisalis</name>
    <dbReference type="NCBI Taxonomy" id="1408103"/>
    <lineage>
        <taxon>Bacteria</taxon>
        <taxon>Bacillati</taxon>
        <taxon>Bacillota</taxon>
        <taxon>Bacilli</taxon>
        <taxon>Bacillales</taxon>
        <taxon>Bacillaceae</taxon>
        <taxon>Mesobacillus</taxon>
    </lineage>
</organism>
<evidence type="ECO:0000313" key="5">
    <source>
        <dbReference type="EMBL" id="KKK40067.1"/>
    </source>
</evidence>
<reference evidence="5 6" key="1">
    <citation type="submission" date="2015-04" db="EMBL/GenBank/DDBJ databases">
        <title>Taxonomic description and genome sequence of Bacillus campisalis sp. nov., a novel member of the genus Bacillus isolated from solar saltern.</title>
        <authorList>
            <person name="Mathan Kumar R."/>
            <person name="Kaur G."/>
            <person name="Kumar A."/>
            <person name="Singh N.K."/>
            <person name="Kaur N."/>
            <person name="Kumar N."/>
            <person name="Mayilraj S."/>
        </authorList>
    </citation>
    <scope>NUCLEOTIDE SEQUENCE [LARGE SCALE GENOMIC DNA]</scope>
    <source>
        <strain evidence="5 6">SA2-6</strain>
    </source>
</reference>
<dbReference type="PROSITE" id="PS50949">
    <property type="entry name" value="HTH_GNTR"/>
    <property type="match status" value="1"/>
</dbReference>
<dbReference type="SMART" id="SM00895">
    <property type="entry name" value="FCD"/>
    <property type="match status" value="1"/>
</dbReference>
<evidence type="ECO:0000256" key="3">
    <source>
        <dbReference type="ARBA" id="ARBA00023163"/>
    </source>
</evidence>
<dbReference type="Gene3D" id="1.10.10.10">
    <property type="entry name" value="Winged helix-like DNA-binding domain superfamily/Winged helix DNA-binding domain"/>
    <property type="match status" value="1"/>
</dbReference>
<dbReference type="Proteomes" id="UP000034166">
    <property type="component" value="Unassembled WGS sequence"/>
</dbReference>
<keyword evidence="2" id="KW-0238">DNA-binding</keyword>
<dbReference type="InterPro" id="IPR011711">
    <property type="entry name" value="GntR_C"/>
</dbReference>
<dbReference type="EMBL" id="LAYY01000001">
    <property type="protein sequence ID" value="KKK40067.1"/>
    <property type="molecule type" value="Genomic_DNA"/>
</dbReference>
<dbReference type="SUPFAM" id="SSF46785">
    <property type="entry name" value="Winged helix' DNA-binding domain"/>
    <property type="match status" value="1"/>
</dbReference>
<dbReference type="PATRIC" id="fig|1408103.3.peg.114"/>
<evidence type="ECO:0000259" key="4">
    <source>
        <dbReference type="PROSITE" id="PS50949"/>
    </source>
</evidence>
<dbReference type="SMART" id="SM00345">
    <property type="entry name" value="HTH_GNTR"/>
    <property type="match status" value="1"/>
</dbReference>
<name>A0A0M2T481_9BACI</name>
<dbReference type="AlphaFoldDB" id="A0A0M2T481"/>
<dbReference type="InterPro" id="IPR036390">
    <property type="entry name" value="WH_DNA-bd_sf"/>
</dbReference>
<keyword evidence="6" id="KW-1185">Reference proteome</keyword>
<proteinExistence type="predicted"/>
<dbReference type="PANTHER" id="PTHR43537">
    <property type="entry name" value="TRANSCRIPTIONAL REGULATOR, GNTR FAMILY"/>
    <property type="match status" value="1"/>
</dbReference>
<evidence type="ECO:0000313" key="6">
    <source>
        <dbReference type="Proteomes" id="UP000034166"/>
    </source>
</evidence>
<dbReference type="InterPro" id="IPR008920">
    <property type="entry name" value="TF_FadR/GntR_C"/>
</dbReference>
<dbReference type="Pfam" id="PF07729">
    <property type="entry name" value="FCD"/>
    <property type="match status" value="1"/>
</dbReference>
<dbReference type="GO" id="GO:0003677">
    <property type="term" value="F:DNA binding"/>
    <property type="evidence" value="ECO:0007669"/>
    <property type="project" value="UniProtKB-KW"/>
</dbReference>
<dbReference type="Pfam" id="PF00392">
    <property type="entry name" value="GntR"/>
    <property type="match status" value="1"/>
</dbReference>
<gene>
    <name evidence="5" type="ORF">WQ57_00505</name>
</gene>